<dbReference type="SMART" id="SM01381">
    <property type="entry name" value="7TM_GPCR_Srsx"/>
    <property type="match status" value="1"/>
</dbReference>
<evidence type="ECO:0000256" key="1">
    <source>
        <dbReference type="ARBA" id="ARBA00004370"/>
    </source>
</evidence>
<protein>
    <submittedName>
        <fullName evidence="7">G-protein coupled receptors family 1 profile domain-containing protein</fullName>
    </submittedName>
</protein>
<evidence type="ECO:0000313" key="6">
    <source>
        <dbReference type="Proteomes" id="UP000887574"/>
    </source>
</evidence>
<dbReference type="WBParaSite" id="jg2797">
    <property type="protein sequence ID" value="jg2797"/>
    <property type="gene ID" value="jg2797"/>
</dbReference>
<keyword evidence="3 5" id="KW-1133">Transmembrane helix</keyword>
<dbReference type="Gene3D" id="1.20.1070.10">
    <property type="entry name" value="Rhodopsin 7-helix transmembrane proteins"/>
    <property type="match status" value="1"/>
</dbReference>
<accession>A0A915E4P3</accession>
<dbReference type="AlphaFoldDB" id="A0A915E4P3"/>
<dbReference type="GO" id="GO:0016020">
    <property type="term" value="C:membrane"/>
    <property type="evidence" value="ECO:0007669"/>
    <property type="project" value="UniProtKB-SubCell"/>
</dbReference>
<evidence type="ECO:0000256" key="2">
    <source>
        <dbReference type="ARBA" id="ARBA00022692"/>
    </source>
</evidence>
<dbReference type="GO" id="GO:0004930">
    <property type="term" value="F:G protein-coupled receptor activity"/>
    <property type="evidence" value="ECO:0007669"/>
    <property type="project" value="InterPro"/>
</dbReference>
<evidence type="ECO:0000256" key="5">
    <source>
        <dbReference type="SAM" id="Phobius"/>
    </source>
</evidence>
<proteinExistence type="predicted"/>
<dbReference type="Proteomes" id="UP000887574">
    <property type="component" value="Unplaced"/>
</dbReference>
<evidence type="ECO:0000313" key="7">
    <source>
        <dbReference type="WBParaSite" id="jg2797"/>
    </source>
</evidence>
<keyword evidence="6" id="KW-1185">Reference proteome</keyword>
<feature type="transmembrane region" description="Helical" evidence="5">
    <location>
        <begin position="150"/>
        <end position="172"/>
    </location>
</feature>
<organism evidence="6 7">
    <name type="scientific">Ditylenchus dipsaci</name>
    <dbReference type="NCBI Taxonomy" id="166011"/>
    <lineage>
        <taxon>Eukaryota</taxon>
        <taxon>Metazoa</taxon>
        <taxon>Ecdysozoa</taxon>
        <taxon>Nematoda</taxon>
        <taxon>Chromadorea</taxon>
        <taxon>Rhabditida</taxon>
        <taxon>Tylenchina</taxon>
        <taxon>Tylenchomorpha</taxon>
        <taxon>Sphaerularioidea</taxon>
        <taxon>Anguinidae</taxon>
        <taxon>Anguininae</taxon>
        <taxon>Ditylenchus</taxon>
    </lineage>
</organism>
<reference evidence="7" key="1">
    <citation type="submission" date="2022-11" db="UniProtKB">
        <authorList>
            <consortium name="WormBaseParasite"/>
        </authorList>
    </citation>
    <scope>IDENTIFICATION</scope>
</reference>
<evidence type="ECO:0000256" key="3">
    <source>
        <dbReference type="ARBA" id="ARBA00022989"/>
    </source>
</evidence>
<evidence type="ECO:0000256" key="4">
    <source>
        <dbReference type="ARBA" id="ARBA00023136"/>
    </source>
</evidence>
<sequence length="209" mass="23353">MSDDKDSLFDIYNGQGFSPVLVTIFGAKWLVGLIGVVLNGNLVYITIVNRSIHSACNWLLALNALLNLCYQANHIIPLLISLNGRNFIDLPLCFYLQLYSVFAVNCNLGIYLSIGVDRMLCVLLPTCPVSCTALDCYQGDLGILVSRNALIFYLFNLGCYTVVWALFITAAIKRETMKDTITQRLFKSLTVIMLMEIFSVSTNWVARLT</sequence>
<name>A0A915E4P3_9BILA</name>
<comment type="subcellular location">
    <subcellularLocation>
        <location evidence="1">Membrane</location>
    </subcellularLocation>
</comment>
<feature type="transmembrane region" description="Helical" evidence="5">
    <location>
        <begin position="92"/>
        <end position="114"/>
    </location>
</feature>
<dbReference type="SUPFAM" id="SSF81321">
    <property type="entry name" value="Family A G protein-coupled receptor-like"/>
    <property type="match status" value="1"/>
</dbReference>
<dbReference type="InterPro" id="IPR019424">
    <property type="entry name" value="7TM_GPCR_Srsx"/>
</dbReference>
<feature type="transmembrane region" description="Helical" evidence="5">
    <location>
        <begin position="20"/>
        <end position="38"/>
    </location>
</feature>
<feature type="transmembrane region" description="Helical" evidence="5">
    <location>
        <begin position="184"/>
        <end position="206"/>
    </location>
</feature>
<keyword evidence="4 5" id="KW-0472">Membrane</keyword>
<dbReference type="InterPro" id="IPR000276">
    <property type="entry name" value="GPCR_Rhodpsn"/>
</dbReference>
<keyword evidence="2 5" id="KW-0812">Transmembrane</keyword>
<dbReference type="Pfam" id="PF10320">
    <property type="entry name" value="7TM_GPCR_Srsx"/>
    <property type="match status" value="1"/>
</dbReference>